<dbReference type="PANTHER" id="PTHR45640">
    <property type="entry name" value="HEAT SHOCK PROTEIN HSP-12.2-RELATED"/>
    <property type="match status" value="1"/>
</dbReference>
<evidence type="ECO:0000256" key="2">
    <source>
        <dbReference type="RuleBase" id="RU003616"/>
    </source>
</evidence>
<comment type="caution">
    <text evidence="5">The sequence shown here is derived from an EMBL/GenBank/DDBJ whole genome shotgun (WGS) entry which is preliminary data.</text>
</comment>
<protein>
    <recommendedName>
        <fullName evidence="4">SHSP domain-containing protein</fullName>
    </recommendedName>
</protein>
<dbReference type="InterPro" id="IPR001436">
    <property type="entry name" value="Alpha-crystallin/sHSP_animal"/>
</dbReference>
<dbReference type="Proteomes" id="UP001186944">
    <property type="component" value="Unassembled WGS sequence"/>
</dbReference>
<reference evidence="5" key="1">
    <citation type="submission" date="2019-08" db="EMBL/GenBank/DDBJ databases">
        <title>The improved chromosome-level genome for the pearl oyster Pinctada fucata martensii using PacBio sequencing and Hi-C.</title>
        <authorList>
            <person name="Zheng Z."/>
        </authorList>
    </citation>
    <scope>NUCLEOTIDE SEQUENCE</scope>
    <source>
        <strain evidence="5">ZZ-2019</strain>
        <tissue evidence="5">Adductor muscle</tissue>
    </source>
</reference>
<dbReference type="PROSITE" id="PS01031">
    <property type="entry name" value="SHSP"/>
    <property type="match status" value="1"/>
</dbReference>
<evidence type="ECO:0000313" key="5">
    <source>
        <dbReference type="EMBL" id="KAK3101907.1"/>
    </source>
</evidence>
<dbReference type="GO" id="GO:0005634">
    <property type="term" value="C:nucleus"/>
    <property type="evidence" value="ECO:0007669"/>
    <property type="project" value="TreeGrafter"/>
</dbReference>
<comment type="similarity">
    <text evidence="1 2">Belongs to the small heat shock protein (HSP20) family.</text>
</comment>
<evidence type="ECO:0000256" key="1">
    <source>
        <dbReference type="PROSITE-ProRule" id="PRU00285"/>
    </source>
</evidence>
<dbReference type="Gene3D" id="2.60.40.790">
    <property type="match status" value="1"/>
</dbReference>
<name>A0AA88YI55_PINIB</name>
<sequence length="246" mass="28645">MAHRIPIHQDDLSFEERQNKVWEDMEKDMERRRQEWEDEIERMRSDFFQLKPNSNGKLDALTDKISVKDTMDDTKTVIEKDHNGRPVFRARFNVHEYKPEEVNVKMDADKLIVYAKHEEKDGHKSVSREFSREVNIPKEVDPMALQCTISKDGILTAEAPMPVPGYQQITDSGYGTQRIIPTATPLVSSPLVPECPHRNAVTNRSTYHPYLYFYDIYVAKRCDFDASTSTAILLHRNRKYASVHQC</sequence>
<dbReference type="AlphaFoldDB" id="A0AA88YI55"/>
<dbReference type="PANTHER" id="PTHR45640:SF26">
    <property type="entry name" value="RE23625P"/>
    <property type="match status" value="1"/>
</dbReference>
<accession>A0AA88YI55</accession>
<keyword evidence="3" id="KW-0175">Coiled coil</keyword>
<dbReference type="PRINTS" id="PR00299">
    <property type="entry name" value="ACRYSTALLIN"/>
</dbReference>
<dbReference type="GO" id="GO:0051082">
    <property type="term" value="F:unfolded protein binding"/>
    <property type="evidence" value="ECO:0007669"/>
    <property type="project" value="TreeGrafter"/>
</dbReference>
<dbReference type="InterPro" id="IPR002068">
    <property type="entry name" value="A-crystallin/Hsp20_dom"/>
</dbReference>
<dbReference type="GO" id="GO:0042026">
    <property type="term" value="P:protein refolding"/>
    <property type="evidence" value="ECO:0007669"/>
    <property type="project" value="TreeGrafter"/>
</dbReference>
<dbReference type="SUPFAM" id="SSF49764">
    <property type="entry name" value="HSP20-like chaperones"/>
    <property type="match status" value="1"/>
</dbReference>
<gene>
    <name evidence="5" type="ORF">FSP39_007248</name>
</gene>
<dbReference type="EMBL" id="VSWD01000005">
    <property type="protein sequence ID" value="KAK3101907.1"/>
    <property type="molecule type" value="Genomic_DNA"/>
</dbReference>
<dbReference type="InterPro" id="IPR008978">
    <property type="entry name" value="HSP20-like_chaperone"/>
</dbReference>
<feature type="domain" description="SHSP" evidence="4">
    <location>
        <begin position="69"/>
        <end position="177"/>
    </location>
</feature>
<dbReference type="Pfam" id="PF00011">
    <property type="entry name" value="HSP20"/>
    <property type="match status" value="1"/>
</dbReference>
<dbReference type="GO" id="GO:0005737">
    <property type="term" value="C:cytoplasm"/>
    <property type="evidence" value="ECO:0007669"/>
    <property type="project" value="TreeGrafter"/>
</dbReference>
<feature type="coiled-coil region" evidence="3">
    <location>
        <begin position="19"/>
        <end position="46"/>
    </location>
</feature>
<evidence type="ECO:0000256" key="3">
    <source>
        <dbReference type="SAM" id="Coils"/>
    </source>
</evidence>
<proteinExistence type="inferred from homology"/>
<dbReference type="CDD" id="cd06526">
    <property type="entry name" value="metazoan_ACD"/>
    <property type="match status" value="1"/>
</dbReference>
<evidence type="ECO:0000259" key="4">
    <source>
        <dbReference type="PROSITE" id="PS01031"/>
    </source>
</evidence>
<keyword evidence="6" id="KW-1185">Reference proteome</keyword>
<evidence type="ECO:0000313" key="6">
    <source>
        <dbReference type="Proteomes" id="UP001186944"/>
    </source>
</evidence>
<dbReference type="GO" id="GO:0009408">
    <property type="term" value="P:response to heat"/>
    <property type="evidence" value="ECO:0007669"/>
    <property type="project" value="TreeGrafter"/>
</dbReference>
<organism evidence="5 6">
    <name type="scientific">Pinctada imbricata</name>
    <name type="common">Atlantic pearl-oyster</name>
    <name type="synonym">Pinctada martensii</name>
    <dbReference type="NCBI Taxonomy" id="66713"/>
    <lineage>
        <taxon>Eukaryota</taxon>
        <taxon>Metazoa</taxon>
        <taxon>Spiralia</taxon>
        <taxon>Lophotrochozoa</taxon>
        <taxon>Mollusca</taxon>
        <taxon>Bivalvia</taxon>
        <taxon>Autobranchia</taxon>
        <taxon>Pteriomorphia</taxon>
        <taxon>Pterioida</taxon>
        <taxon>Pterioidea</taxon>
        <taxon>Pteriidae</taxon>
        <taxon>Pinctada</taxon>
    </lineage>
</organism>